<accession>A0A759M4M7</accession>
<comment type="caution">
    <text evidence="1">The sequence shown here is derived from an EMBL/GenBank/DDBJ whole genome shotgun (WGS) entry which is preliminary data.</text>
</comment>
<reference evidence="1" key="1">
    <citation type="journal article" date="2018" name="Genome Biol.">
        <title>SKESA: strategic k-mer extension for scrupulous assemblies.</title>
        <authorList>
            <person name="Souvorov A."/>
            <person name="Agarwala R."/>
            <person name="Lipman D.J."/>
        </authorList>
    </citation>
    <scope>NUCLEOTIDE SEQUENCE</scope>
    <source>
        <strain evidence="1">MA.CK_97/00003274</strain>
    </source>
</reference>
<organism evidence="1">
    <name type="scientific">Salmonella enterica</name>
    <name type="common">Salmonella choleraesuis</name>
    <dbReference type="NCBI Taxonomy" id="28901"/>
    <lineage>
        <taxon>Bacteria</taxon>
        <taxon>Pseudomonadati</taxon>
        <taxon>Pseudomonadota</taxon>
        <taxon>Gammaproteobacteria</taxon>
        <taxon>Enterobacterales</taxon>
        <taxon>Enterobacteriaceae</taxon>
        <taxon>Salmonella</taxon>
    </lineage>
</organism>
<reference evidence="1" key="2">
    <citation type="submission" date="2020-02" db="EMBL/GenBank/DDBJ databases">
        <authorList>
            <consortium name="NCBI Pathogen Detection Project"/>
        </authorList>
    </citation>
    <scope>NUCLEOTIDE SEQUENCE</scope>
    <source>
        <strain evidence="1">MA.CK_97/00003274</strain>
    </source>
</reference>
<sequence>MKIYKLNQIKLIAAITKEIENQQPGVPADGRMNTIIKAVNMICDEYSREMIPSSQEMGLAAWLASDDTGLSSCFMASVLSGQFTTKNNYPRDPADLGRCIRLIEAVPELAEKLPHMAQHGHQWTAVVQNWERWSQLYRAGDGKALYQEMRTAFEQGDSA</sequence>
<gene>
    <name evidence="1" type="ORF">G8R56_000778</name>
</gene>
<evidence type="ECO:0000313" key="1">
    <source>
        <dbReference type="EMBL" id="HAG1962647.1"/>
    </source>
</evidence>
<dbReference type="AlphaFoldDB" id="A0A759M4M7"/>
<name>A0A759M4M7_SALER</name>
<protein>
    <submittedName>
        <fullName evidence="1">Uncharacterized protein</fullName>
    </submittedName>
</protein>
<proteinExistence type="predicted"/>
<dbReference type="EMBL" id="DAAXPA010000002">
    <property type="protein sequence ID" value="HAG1962647.1"/>
    <property type="molecule type" value="Genomic_DNA"/>
</dbReference>